<gene>
    <name evidence="1" type="ORF">EVAR_44870_1</name>
</gene>
<dbReference type="AlphaFoldDB" id="A0A4C1Y8Q1"/>
<dbReference type="Proteomes" id="UP000299102">
    <property type="component" value="Unassembled WGS sequence"/>
</dbReference>
<protein>
    <submittedName>
        <fullName evidence="1">Uncharacterized protein</fullName>
    </submittedName>
</protein>
<organism evidence="1 2">
    <name type="scientific">Eumeta variegata</name>
    <name type="common">Bagworm moth</name>
    <name type="synonym">Eumeta japonica</name>
    <dbReference type="NCBI Taxonomy" id="151549"/>
    <lineage>
        <taxon>Eukaryota</taxon>
        <taxon>Metazoa</taxon>
        <taxon>Ecdysozoa</taxon>
        <taxon>Arthropoda</taxon>
        <taxon>Hexapoda</taxon>
        <taxon>Insecta</taxon>
        <taxon>Pterygota</taxon>
        <taxon>Neoptera</taxon>
        <taxon>Endopterygota</taxon>
        <taxon>Lepidoptera</taxon>
        <taxon>Glossata</taxon>
        <taxon>Ditrysia</taxon>
        <taxon>Tineoidea</taxon>
        <taxon>Psychidae</taxon>
        <taxon>Oiketicinae</taxon>
        <taxon>Eumeta</taxon>
    </lineage>
</organism>
<sequence length="165" mass="18546">MQEDSDSILDSCLALNIDLNTASHSGSDHGPSFVSDSDLDARRFRFYSRSSDSGLTLNSNFDRTLDFNSDLILDLNPRLDFQLYFSSCAQYRFCYRYGDLSQVTQVVSTDYEEDYDSEEATTPFREKSLRYEGHSGIIEVLSSAGFPAVTIAHACKSTSLQKRAQ</sequence>
<proteinExistence type="predicted"/>
<dbReference type="EMBL" id="BGZK01001101">
    <property type="protein sequence ID" value="GBP71232.1"/>
    <property type="molecule type" value="Genomic_DNA"/>
</dbReference>
<accession>A0A4C1Y8Q1</accession>
<reference evidence="1 2" key="1">
    <citation type="journal article" date="2019" name="Commun. Biol.">
        <title>The bagworm genome reveals a unique fibroin gene that provides high tensile strength.</title>
        <authorList>
            <person name="Kono N."/>
            <person name="Nakamura H."/>
            <person name="Ohtoshi R."/>
            <person name="Tomita M."/>
            <person name="Numata K."/>
            <person name="Arakawa K."/>
        </authorList>
    </citation>
    <scope>NUCLEOTIDE SEQUENCE [LARGE SCALE GENOMIC DNA]</scope>
</reference>
<keyword evidence="2" id="KW-1185">Reference proteome</keyword>
<evidence type="ECO:0000313" key="1">
    <source>
        <dbReference type="EMBL" id="GBP71232.1"/>
    </source>
</evidence>
<comment type="caution">
    <text evidence="1">The sequence shown here is derived from an EMBL/GenBank/DDBJ whole genome shotgun (WGS) entry which is preliminary data.</text>
</comment>
<name>A0A4C1Y8Q1_EUMVA</name>
<evidence type="ECO:0000313" key="2">
    <source>
        <dbReference type="Proteomes" id="UP000299102"/>
    </source>
</evidence>